<sequence length="45" mass="4721">MQGQSGSPPCAAKAGHETIAATAAGMMRVRGEHRIRHFLPYPACG</sequence>
<dbReference type="AlphaFoldDB" id="A0A1L3LHB7"/>
<evidence type="ECO:0000313" key="2">
    <source>
        <dbReference type="Proteomes" id="UP000182306"/>
    </source>
</evidence>
<organism evidence="1 2">
    <name type="scientific">Sinorhizobium americanum</name>
    <dbReference type="NCBI Taxonomy" id="194963"/>
    <lineage>
        <taxon>Bacteria</taxon>
        <taxon>Pseudomonadati</taxon>
        <taxon>Pseudomonadota</taxon>
        <taxon>Alphaproteobacteria</taxon>
        <taxon>Hyphomicrobiales</taxon>
        <taxon>Rhizobiaceae</taxon>
        <taxon>Sinorhizobium/Ensifer group</taxon>
        <taxon>Sinorhizobium</taxon>
    </lineage>
</organism>
<dbReference type="Proteomes" id="UP000182306">
    <property type="component" value="Chromosome"/>
</dbReference>
<accession>A0A1L3LHB7</accession>
<dbReference type="EMBL" id="CP013107">
    <property type="protein sequence ID" value="APG89435.1"/>
    <property type="molecule type" value="Genomic_DNA"/>
</dbReference>
<dbReference type="KEGG" id="same:SAMCFNEI73_Ch0099"/>
<keyword evidence="2" id="KW-1185">Reference proteome</keyword>
<proteinExistence type="predicted"/>
<name>A0A1L3LHB7_9HYPH</name>
<gene>
    <name evidence="1" type="ORF">SAMCFNEI73_Ch0099</name>
</gene>
<reference evidence="1 2" key="1">
    <citation type="submission" date="2015-10" db="EMBL/GenBank/DDBJ databases">
        <title>Genomic differences between typical nodule nitrogen-fixing rhizobial strains and those coming from bean seeds.</title>
        <authorList>
            <person name="Peralta H."/>
            <person name="Aguilar-Vera A."/>
            <person name="Diaz R."/>
            <person name="Mora Y."/>
            <person name="Martinez-Batallar G."/>
            <person name="Salazar E."/>
            <person name="Vargas-Lagunas C."/>
            <person name="Encarnacion S."/>
            <person name="Girard L."/>
            <person name="Mora J."/>
        </authorList>
    </citation>
    <scope>NUCLEOTIDE SEQUENCE [LARGE SCALE GENOMIC DNA]</scope>
    <source>
        <strain evidence="1 2">CFNEI 73</strain>
    </source>
</reference>
<evidence type="ECO:0000313" key="1">
    <source>
        <dbReference type="EMBL" id="APG89435.1"/>
    </source>
</evidence>
<protein>
    <submittedName>
        <fullName evidence="1">Uncharacterized protein</fullName>
    </submittedName>
</protein>